<dbReference type="GO" id="GO:0005886">
    <property type="term" value="C:plasma membrane"/>
    <property type="evidence" value="ECO:0007669"/>
    <property type="project" value="TreeGrafter"/>
</dbReference>
<evidence type="ECO:0000313" key="5">
    <source>
        <dbReference type="Proteomes" id="UP000245680"/>
    </source>
</evidence>
<dbReference type="InterPro" id="IPR005702">
    <property type="entry name" value="Wzc-like_C"/>
</dbReference>
<dbReference type="EMBL" id="QGKU01000004">
    <property type="protein sequence ID" value="PWR04399.1"/>
    <property type="molecule type" value="Genomic_DNA"/>
</dbReference>
<dbReference type="InterPro" id="IPR033756">
    <property type="entry name" value="YlxH/NBP35"/>
</dbReference>
<dbReference type="CDD" id="cd05387">
    <property type="entry name" value="BY-kinase"/>
    <property type="match status" value="1"/>
</dbReference>
<keyword evidence="2" id="KW-0067">ATP-binding</keyword>
<reference evidence="4 5" key="1">
    <citation type="submission" date="2018-05" db="EMBL/GenBank/DDBJ databases">
        <title>Rhodobacteraceae gen. nov., sp. nov. isolated from sea water.</title>
        <authorList>
            <person name="Ren Y."/>
        </authorList>
    </citation>
    <scope>NUCLEOTIDE SEQUENCE [LARGE SCALE GENOMIC DNA]</scope>
    <source>
        <strain evidence="4 5">TG-679</strain>
    </source>
</reference>
<feature type="compositionally biased region" description="Polar residues" evidence="3">
    <location>
        <begin position="32"/>
        <end position="44"/>
    </location>
</feature>
<dbReference type="PANTHER" id="PTHR32309">
    <property type="entry name" value="TYROSINE-PROTEIN KINASE"/>
    <property type="match status" value="1"/>
</dbReference>
<dbReference type="Pfam" id="PF10609">
    <property type="entry name" value="ParA"/>
    <property type="match status" value="1"/>
</dbReference>
<feature type="compositionally biased region" description="Basic and acidic residues" evidence="3">
    <location>
        <begin position="1"/>
        <end position="18"/>
    </location>
</feature>
<gene>
    <name evidence="4" type="ORF">DKT77_01605</name>
</gene>
<dbReference type="GO" id="GO:0004713">
    <property type="term" value="F:protein tyrosine kinase activity"/>
    <property type="evidence" value="ECO:0007669"/>
    <property type="project" value="TreeGrafter"/>
</dbReference>
<name>A0A2V2LQB5_9RHOB</name>
<dbReference type="InterPro" id="IPR027417">
    <property type="entry name" value="P-loop_NTPase"/>
</dbReference>
<dbReference type="SUPFAM" id="SSF52540">
    <property type="entry name" value="P-loop containing nucleoside triphosphate hydrolases"/>
    <property type="match status" value="1"/>
</dbReference>
<evidence type="ECO:0000256" key="2">
    <source>
        <dbReference type="ARBA" id="ARBA00022840"/>
    </source>
</evidence>
<dbReference type="RefSeq" id="WP_109809994.1">
    <property type="nucleotide sequence ID" value="NZ_QGKU01000004.1"/>
</dbReference>
<dbReference type="AlphaFoldDB" id="A0A2V2LQB5"/>
<evidence type="ECO:0000256" key="1">
    <source>
        <dbReference type="ARBA" id="ARBA00022741"/>
    </source>
</evidence>
<keyword evidence="5" id="KW-1185">Reference proteome</keyword>
<sequence>MERLQEALSRARDRRKEAGAAAPAQTRAQPSDPAQTTSAQSKPQRPTDASVAAAWQSLPQFMPNEKLLKNNRILSYFGGPAAQSFDMMRTKLLQQTKANNWRRIAITSPTAKCGKSTTTANLAFSIARQSEIRVLVIEIDMRRPEIANILGIKENLTFARVLSGQEPPEAHMIAYGNNLAFATNRVPSANSSEILHSAYAREQLIKVEEKFAPDLVLFDAPPVLASDDTIGFLDFVDAAILIAAAEMTSIDEVDVTETEIASHTNVMGVVLNKARYTQGGYGYDQSYY</sequence>
<protein>
    <submittedName>
        <fullName evidence="4">Chromosome partitioning protein</fullName>
    </submittedName>
</protein>
<organism evidence="4 5">
    <name type="scientific">Meridianimarinicoccus roseus</name>
    <dbReference type="NCBI Taxonomy" id="2072018"/>
    <lineage>
        <taxon>Bacteria</taxon>
        <taxon>Pseudomonadati</taxon>
        <taxon>Pseudomonadota</taxon>
        <taxon>Alphaproteobacteria</taxon>
        <taxon>Rhodobacterales</taxon>
        <taxon>Paracoccaceae</taxon>
        <taxon>Meridianimarinicoccus</taxon>
    </lineage>
</organism>
<dbReference type="InterPro" id="IPR050445">
    <property type="entry name" value="Bact_polysacc_biosynth/exp"/>
</dbReference>
<dbReference type="Proteomes" id="UP000245680">
    <property type="component" value="Unassembled WGS sequence"/>
</dbReference>
<dbReference type="GO" id="GO:0005524">
    <property type="term" value="F:ATP binding"/>
    <property type="evidence" value="ECO:0007669"/>
    <property type="project" value="UniProtKB-KW"/>
</dbReference>
<proteinExistence type="predicted"/>
<dbReference type="PANTHER" id="PTHR32309:SF13">
    <property type="entry name" value="FERRIC ENTEROBACTIN TRANSPORT PROTEIN FEPE"/>
    <property type="match status" value="1"/>
</dbReference>
<evidence type="ECO:0000313" key="4">
    <source>
        <dbReference type="EMBL" id="PWR04399.1"/>
    </source>
</evidence>
<dbReference type="Gene3D" id="3.40.50.300">
    <property type="entry name" value="P-loop containing nucleotide triphosphate hydrolases"/>
    <property type="match status" value="1"/>
</dbReference>
<feature type="compositionally biased region" description="Low complexity" evidence="3">
    <location>
        <begin position="19"/>
        <end position="30"/>
    </location>
</feature>
<accession>A0A2V2LQB5</accession>
<feature type="region of interest" description="Disordered" evidence="3">
    <location>
        <begin position="1"/>
        <end position="49"/>
    </location>
</feature>
<comment type="caution">
    <text evidence="4">The sequence shown here is derived from an EMBL/GenBank/DDBJ whole genome shotgun (WGS) entry which is preliminary data.</text>
</comment>
<evidence type="ECO:0000256" key="3">
    <source>
        <dbReference type="SAM" id="MobiDB-lite"/>
    </source>
</evidence>
<keyword evidence="1" id="KW-0547">Nucleotide-binding</keyword>
<dbReference type="OrthoDB" id="9775724at2"/>